<sequence>MSRLSLLVVLSAAFVATTATPAVDLGGGCTITSFNQVDSVVKSCSNIVISGLTVPAGKTLELNLKDNAKLTFQGTTKFEHHVWKGPLVIISGNKITVTGASGSKLDGQGPAYWDGKGEKTTKPKFFKIKAKGGSVFKNLQLLNCPVQCVSIDSCSDLTLSNFNIDNSAGKKLGHNTDGFDISSSKNLIIDNAHVTNQDDCIAVNKGSNMIFRNIHCSGGHGLSISVGQSKTGSFEDNTIKNVTFIDSYVTDSDNGIHVKTHSDAGKGSLTDITYQNIEMSGIRKFGINIEQDYENGKPTGKPKNNIPITKFTAKGIRGHMTGSNSMAVKILCAQGGCSNWVWSGVSLSDAAKKSSCTASPVKAC</sequence>
<evidence type="ECO:0000256" key="5">
    <source>
        <dbReference type="ARBA" id="ARBA00022801"/>
    </source>
</evidence>
<keyword evidence="8" id="KW-0961">Cell wall biogenesis/degradation</keyword>
<keyword evidence="3 11" id="KW-0732">Signal</keyword>
<dbReference type="GO" id="GO:0071555">
    <property type="term" value="P:cell wall organization"/>
    <property type="evidence" value="ECO:0007669"/>
    <property type="project" value="UniProtKB-KW"/>
</dbReference>
<evidence type="ECO:0000256" key="1">
    <source>
        <dbReference type="ARBA" id="ARBA00008834"/>
    </source>
</evidence>
<comment type="catalytic activity">
    <reaction evidence="9">
        <text>(1,4-alpha-D-galacturonosyl)n+m + H2O = (1,4-alpha-D-galacturonosyl)n + (1,4-alpha-D-galacturonosyl)m.</text>
        <dbReference type="EC" id="3.2.1.15"/>
    </reaction>
</comment>
<dbReference type="Pfam" id="PF00295">
    <property type="entry name" value="Glyco_hydro_28"/>
    <property type="match status" value="1"/>
</dbReference>
<evidence type="ECO:0000313" key="12">
    <source>
        <dbReference type="EMBL" id="AEX93414.1"/>
    </source>
</evidence>
<keyword evidence="4" id="KW-0677">Repeat</keyword>
<dbReference type="InterPro" id="IPR011050">
    <property type="entry name" value="Pectin_lyase_fold/virulence"/>
</dbReference>
<organism evidence="12">
    <name type="scientific">Leptinotarsa decemlineata</name>
    <name type="common">Colorado potato beetle</name>
    <name type="synonym">Doryphora decemlineata</name>
    <dbReference type="NCBI Taxonomy" id="7539"/>
    <lineage>
        <taxon>Eukaryota</taxon>
        <taxon>Metazoa</taxon>
        <taxon>Ecdysozoa</taxon>
        <taxon>Arthropoda</taxon>
        <taxon>Hexapoda</taxon>
        <taxon>Insecta</taxon>
        <taxon>Pterygota</taxon>
        <taxon>Neoptera</taxon>
        <taxon>Endopterygota</taxon>
        <taxon>Coleoptera</taxon>
        <taxon>Polyphaga</taxon>
        <taxon>Cucujiformia</taxon>
        <taxon>Chrysomeloidea</taxon>
        <taxon>Chrysomelidae</taxon>
        <taxon>Chrysomelinae</taxon>
        <taxon>Doryphorini</taxon>
        <taxon>Leptinotarsa</taxon>
    </lineage>
</organism>
<name>H2DGH6_LEPDE</name>
<dbReference type="InterPro" id="IPR000743">
    <property type="entry name" value="Glyco_hydro_28"/>
</dbReference>
<dbReference type="InterPro" id="IPR050434">
    <property type="entry name" value="Glycosyl_hydrlase_28"/>
</dbReference>
<proteinExistence type="evidence at transcript level"/>
<protein>
    <recommendedName>
        <fullName evidence="2">endo-polygalacturonase</fullName>
        <ecNumber evidence="2">3.2.1.15</ecNumber>
    </recommendedName>
</protein>
<dbReference type="AlphaFoldDB" id="H2DGH6"/>
<comment type="similarity">
    <text evidence="1 10">Belongs to the glycosyl hydrolase 28 family.</text>
</comment>
<dbReference type="SMART" id="SM00710">
    <property type="entry name" value="PbH1"/>
    <property type="match status" value="6"/>
</dbReference>
<evidence type="ECO:0000256" key="3">
    <source>
        <dbReference type="ARBA" id="ARBA00022729"/>
    </source>
</evidence>
<dbReference type="SUPFAM" id="SSF51126">
    <property type="entry name" value="Pectin lyase-like"/>
    <property type="match status" value="1"/>
</dbReference>
<keyword evidence="7 10" id="KW-0326">Glycosidase</keyword>
<evidence type="ECO:0000256" key="6">
    <source>
        <dbReference type="ARBA" id="ARBA00023157"/>
    </source>
</evidence>
<dbReference type="GO" id="GO:0004650">
    <property type="term" value="F:polygalacturonase activity"/>
    <property type="evidence" value="ECO:0007669"/>
    <property type="project" value="UniProtKB-EC"/>
</dbReference>
<dbReference type="GO" id="GO:0045490">
    <property type="term" value="P:pectin catabolic process"/>
    <property type="evidence" value="ECO:0007669"/>
    <property type="project" value="TreeGrafter"/>
</dbReference>
<dbReference type="InterPro" id="IPR006626">
    <property type="entry name" value="PbH1"/>
</dbReference>
<dbReference type="Gene3D" id="2.160.20.10">
    <property type="entry name" value="Single-stranded right-handed beta-helix, Pectin lyase-like"/>
    <property type="match status" value="1"/>
</dbReference>
<evidence type="ECO:0000256" key="7">
    <source>
        <dbReference type="ARBA" id="ARBA00023295"/>
    </source>
</evidence>
<feature type="chain" id="PRO_5003560156" description="endo-polygalacturonase" evidence="11">
    <location>
        <begin position="20"/>
        <end position="364"/>
    </location>
</feature>
<keyword evidence="5 10" id="KW-0378">Hydrolase</keyword>
<evidence type="ECO:0000256" key="4">
    <source>
        <dbReference type="ARBA" id="ARBA00022737"/>
    </source>
</evidence>
<reference evidence="12" key="1">
    <citation type="journal article" date="2012" name="Arch. Insect Biochem. Physiol.">
        <title>A complex of genes involved in adaptation of Leptinotarsa decemlineata larvae to induced potato defense.</title>
        <authorList>
            <person name="Petek M."/>
            <person name="Turnsek N."/>
            <person name="Gasparic M.B."/>
            <person name="Novak M.P."/>
            <person name="Gruden K."/>
            <person name="Slapar N."/>
            <person name="Popovic T."/>
            <person name="Strukelj B."/>
            <person name="Gruden K."/>
            <person name="Strukelj B."/>
            <person name="Jongsma M.A."/>
        </authorList>
    </citation>
    <scope>NUCLEOTIDE SEQUENCE</scope>
    <source>
        <tissue evidence="12">Midgut</tissue>
    </source>
</reference>
<evidence type="ECO:0000256" key="11">
    <source>
        <dbReference type="SAM" id="SignalP"/>
    </source>
</evidence>
<keyword evidence="6" id="KW-1015">Disulfide bond</keyword>
<evidence type="ECO:0000256" key="2">
    <source>
        <dbReference type="ARBA" id="ARBA00012736"/>
    </source>
</evidence>
<dbReference type="OrthoDB" id="6709892at2759"/>
<evidence type="ECO:0000256" key="8">
    <source>
        <dbReference type="ARBA" id="ARBA00023316"/>
    </source>
</evidence>
<dbReference type="InterPro" id="IPR012334">
    <property type="entry name" value="Pectin_lyas_fold"/>
</dbReference>
<dbReference type="PANTHER" id="PTHR31884">
    <property type="entry name" value="POLYGALACTURONASE"/>
    <property type="match status" value="1"/>
</dbReference>
<accession>H2DGH6</accession>
<dbReference type="GO" id="GO:0005576">
    <property type="term" value="C:extracellular region"/>
    <property type="evidence" value="ECO:0007669"/>
    <property type="project" value="TreeGrafter"/>
</dbReference>
<feature type="signal peptide" evidence="11">
    <location>
        <begin position="1"/>
        <end position="19"/>
    </location>
</feature>
<dbReference type="EMBL" id="JN603581">
    <property type="protein sequence ID" value="AEX93414.1"/>
    <property type="molecule type" value="mRNA"/>
</dbReference>
<dbReference type="PANTHER" id="PTHR31884:SF1">
    <property type="entry name" value="POLYGALACTURONASE"/>
    <property type="match status" value="1"/>
</dbReference>
<evidence type="ECO:0000256" key="9">
    <source>
        <dbReference type="ARBA" id="ARBA00034074"/>
    </source>
</evidence>
<dbReference type="EC" id="3.2.1.15" evidence="2"/>
<evidence type="ECO:0000256" key="10">
    <source>
        <dbReference type="RuleBase" id="RU361169"/>
    </source>
</evidence>